<dbReference type="STRING" id="1499967.U27_03464"/>
<evidence type="ECO:0000313" key="3">
    <source>
        <dbReference type="EMBL" id="GAK56502.1"/>
    </source>
</evidence>
<reference evidence="3 4" key="1">
    <citation type="journal article" date="2015" name="PeerJ">
        <title>First genomic representation of candidate bacterial phylum KSB3 points to enhanced environmental sensing as a trigger of wastewater bulking.</title>
        <authorList>
            <person name="Sekiguchi Y."/>
            <person name="Ohashi A."/>
            <person name="Parks D.H."/>
            <person name="Yamauchi T."/>
            <person name="Tyson G.W."/>
            <person name="Hugenholtz P."/>
        </authorList>
    </citation>
    <scope>NUCLEOTIDE SEQUENCE [LARGE SCALE GENOMIC DNA]</scope>
</reference>
<evidence type="ECO:0000313" key="4">
    <source>
        <dbReference type="Proteomes" id="UP000030661"/>
    </source>
</evidence>
<dbReference type="Pfam" id="PF01970">
    <property type="entry name" value="TctA"/>
    <property type="match status" value="1"/>
</dbReference>
<sequence length="495" mass="52781">MELLQNLAYGFSIIFGWKALLVMTVGVILGILAGAMPGISPSSGVALLVPFTYAMSPAMALILLTSIYLASNYGGSITAVLINTPGTPSAVVTALDGYMLTKRGEPGKALGMALVASTIGGAIGIIILIFFSVPLAKVAVGFHPADYFALAIFGLSTVASMAGENVAKTFAAIVFGLLINTIGLDPISGVERFTFGVDRLYDGFALIPALIGLFALSVVFERFEQYAFEQKVIQIVSSKLPSLAEFWKTRWALLQASIIGTVVGIFPGAGATIATFISYDIVKRTSKTPEEFGKGSLEGITAAEASNSSSVGGSLVPLLTLGIPGSATSAVLLGAFMIHDLNPGPQLFVSNPEIVYGIFASLIVSNFIMLGLGLLGNPFFVKVVSISDKIMYPMIFILAVIGSYSTRYSLFDVGACIGFGIIGWLFKRYSYPVAPVVLGMVLGKMVEENFRRALIMSGWTIFFTRKLTLIALLLGLLSFAWPLYQNYQRRKHKEV</sequence>
<feature type="transmembrane region" description="Helical" evidence="1">
    <location>
        <begin position="169"/>
        <end position="188"/>
    </location>
</feature>
<proteinExistence type="predicted"/>
<dbReference type="InterPro" id="IPR002823">
    <property type="entry name" value="DUF112_TM"/>
</dbReference>
<dbReference type="eggNOG" id="COG3333">
    <property type="taxonomic scope" value="Bacteria"/>
</dbReference>
<feature type="transmembrane region" description="Helical" evidence="1">
    <location>
        <begin position="200"/>
        <end position="220"/>
    </location>
</feature>
<dbReference type="Proteomes" id="UP000030661">
    <property type="component" value="Unassembled WGS sequence"/>
</dbReference>
<feature type="transmembrane region" description="Helical" evidence="1">
    <location>
        <begin position="315"/>
        <end position="338"/>
    </location>
</feature>
<feature type="transmembrane region" description="Helical" evidence="1">
    <location>
        <begin position="6"/>
        <end position="33"/>
    </location>
</feature>
<organism evidence="3 4">
    <name type="scientific">Vecturithrix granuli</name>
    <dbReference type="NCBI Taxonomy" id="1499967"/>
    <lineage>
        <taxon>Bacteria</taxon>
        <taxon>Candidatus Moduliflexota</taxon>
        <taxon>Candidatus Vecturitrichia</taxon>
        <taxon>Candidatus Vecturitrichales</taxon>
        <taxon>Candidatus Vecturitrichaceae</taxon>
        <taxon>Candidatus Vecturithrix</taxon>
    </lineage>
</organism>
<protein>
    <recommendedName>
        <fullName evidence="2">DUF112 domain-containing protein</fullName>
    </recommendedName>
</protein>
<dbReference type="EMBL" id="DF820464">
    <property type="protein sequence ID" value="GAK56502.1"/>
    <property type="molecule type" value="Genomic_DNA"/>
</dbReference>
<feature type="transmembrane region" description="Helical" evidence="1">
    <location>
        <begin position="45"/>
        <end position="70"/>
    </location>
</feature>
<dbReference type="PANTHER" id="PTHR35342:SF5">
    <property type="entry name" value="TRICARBOXYLIC TRANSPORT PROTEIN"/>
    <property type="match status" value="1"/>
</dbReference>
<keyword evidence="1" id="KW-1133">Transmembrane helix</keyword>
<keyword evidence="1" id="KW-0472">Membrane</keyword>
<keyword evidence="4" id="KW-1185">Reference proteome</keyword>
<dbReference type="PANTHER" id="PTHR35342">
    <property type="entry name" value="TRICARBOXYLIC TRANSPORT PROTEIN"/>
    <property type="match status" value="1"/>
</dbReference>
<feature type="transmembrane region" description="Helical" evidence="1">
    <location>
        <begin position="354"/>
        <end position="375"/>
    </location>
</feature>
<feature type="transmembrane region" description="Helical" evidence="1">
    <location>
        <begin position="251"/>
        <end position="277"/>
    </location>
</feature>
<feature type="transmembrane region" description="Helical" evidence="1">
    <location>
        <begin position="429"/>
        <end position="446"/>
    </location>
</feature>
<feature type="transmembrane region" description="Helical" evidence="1">
    <location>
        <begin position="467"/>
        <end position="484"/>
    </location>
</feature>
<feature type="transmembrane region" description="Helical" evidence="1">
    <location>
        <begin position="145"/>
        <end position="163"/>
    </location>
</feature>
<accession>A0A081BVZ7</accession>
<feature type="transmembrane region" description="Helical" evidence="1">
    <location>
        <begin position="109"/>
        <end position="133"/>
    </location>
</feature>
<dbReference type="HOGENOM" id="CLU_022936_2_0_0"/>
<dbReference type="AlphaFoldDB" id="A0A081BVZ7"/>
<feature type="domain" description="DUF112" evidence="2">
    <location>
        <begin position="20"/>
        <end position="438"/>
    </location>
</feature>
<keyword evidence="1" id="KW-0812">Transmembrane</keyword>
<evidence type="ECO:0000256" key="1">
    <source>
        <dbReference type="SAM" id="Phobius"/>
    </source>
</evidence>
<evidence type="ECO:0000259" key="2">
    <source>
        <dbReference type="Pfam" id="PF01970"/>
    </source>
</evidence>
<name>A0A081BVZ7_VECG1</name>
<gene>
    <name evidence="3" type="ORF">U27_03464</name>
</gene>